<dbReference type="PANTHER" id="PTHR34876:SF4">
    <property type="entry name" value="1,4-BETA-D-GLUCAN CELLOBIOHYDROLASE C-RELATED"/>
    <property type="match status" value="1"/>
</dbReference>
<dbReference type="PANTHER" id="PTHR34876">
    <property type="match status" value="1"/>
</dbReference>
<dbReference type="PROSITE" id="PS00656">
    <property type="entry name" value="GLYCOSYL_HYDROL_F6_2"/>
    <property type="match status" value="1"/>
</dbReference>
<evidence type="ECO:0000256" key="6">
    <source>
        <dbReference type="ARBA" id="ARBA00023295"/>
    </source>
</evidence>
<evidence type="ECO:0000256" key="5">
    <source>
        <dbReference type="ARBA" id="ARBA00023277"/>
    </source>
</evidence>
<reference evidence="13" key="1">
    <citation type="journal article" date="2019" name="Int. J. Syst. Evol. Microbiol.">
        <title>The Global Catalogue of Microorganisms (GCM) 10K type strain sequencing project: providing services to taxonomists for standard genome sequencing and annotation.</title>
        <authorList>
            <consortium name="The Broad Institute Genomics Platform"/>
            <consortium name="The Broad Institute Genome Sequencing Center for Infectious Disease"/>
            <person name="Wu L."/>
            <person name="Ma J."/>
        </authorList>
    </citation>
    <scope>NUCLEOTIDE SEQUENCE [LARGE SCALE GENOMIC DNA]</scope>
    <source>
        <strain evidence="13">JCM 15577</strain>
    </source>
</reference>
<dbReference type="Proteomes" id="UP001501690">
    <property type="component" value="Unassembled WGS sequence"/>
</dbReference>
<evidence type="ECO:0000313" key="12">
    <source>
        <dbReference type="EMBL" id="GAA1687078.1"/>
    </source>
</evidence>
<keyword evidence="2 10" id="KW-0378">Hydrolase</keyword>
<evidence type="ECO:0000256" key="10">
    <source>
        <dbReference type="RuleBase" id="RU361186"/>
    </source>
</evidence>
<evidence type="ECO:0000256" key="1">
    <source>
        <dbReference type="ARBA" id="ARBA00022729"/>
    </source>
</evidence>
<evidence type="ECO:0000256" key="11">
    <source>
        <dbReference type="SAM" id="Phobius"/>
    </source>
</evidence>
<proteinExistence type="inferred from homology"/>
<feature type="active site" evidence="8">
    <location>
        <position position="130"/>
    </location>
</feature>
<dbReference type="GO" id="GO:0016787">
    <property type="term" value="F:hydrolase activity"/>
    <property type="evidence" value="ECO:0007669"/>
    <property type="project" value="UniProtKB-KW"/>
</dbReference>
<keyword evidence="5 10" id="KW-0119">Carbohydrate metabolism</keyword>
<evidence type="ECO:0000256" key="8">
    <source>
        <dbReference type="PROSITE-ProRule" id="PRU10056"/>
    </source>
</evidence>
<dbReference type="EC" id="3.2.1.-" evidence="10"/>
<evidence type="ECO:0000256" key="2">
    <source>
        <dbReference type="ARBA" id="ARBA00022801"/>
    </source>
</evidence>
<dbReference type="InterPro" id="IPR001524">
    <property type="entry name" value="Glyco_hydro_6_CS"/>
</dbReference>
<dbReference type="PRINTS" id="PR00733">
    <property type="entry name" value="GLHYDRLASE6"/>
</dbReference>
<dbReference type="RefSeq" id="WP_344067616.1">
    <property type="nucleotide sequence ID" value="NZ_BAAAPL010000001.1"/>
</dbReference>
<comment type="similarity">
    <text evidence="10">Belongs to the glycosyl hydrolase family 6.</text>
</comment>
<evidence type="ECO:0000256" key="4">
    <source>
        <dbReference type="ARBA" id="ARBA00023157"/>
    </source>
</evidence>
<dbReference type="InterPro" id="IPR036434">
    <property type="entry name" value="Beta_cellobiohydrolase_sf"/>
</dbReference>
<sequence length="339" mass="35833">MPTEGHLTRRERRAIIVTAIVAAVVIVAAVLMATTGAARWILGAWFPGTGALPEPTPVNAELYIDPDMQVLAAAAEDPRLDPIAETAQGKWFTDWSTAETAEADVNAYVQGASAAGQVPVLVLYRIPQRDCGAWASGGADDEQEYRDWIDGIARGLTGETDAIVIVEPDALPQLDRCEQGDRAGSLAYAVEALSVTGADVYIDAGHENWISAAEMAQRLVDVGIESVTGFSLNVAAHYYTDGEIEYAEQLRAELMSLGVEDAHYVIDTGRNGAGPQGDDNCNPPGARLGEQPQLFTGTALDGFLWIKNPGETDGQCRGGPPAGFWAPAALSLLGLGGLE</sequence>
<dbReference type="Pfam" id="PF01341">
    <property type="entry name" value="Glyco_hydro_6"/>
    <property type="match status" value="1"/>
</dbReference>
<feature type="active site" description="Proton donor" evidence="9">
    <location>
        <position position="169"/>
    </location>
</feature>
<dbReference type="EMBL" id="BAAAPL010000001">
    <property type="protein sequence ID" value="GAA1687078.1"/>
    <property type="molecule type" value="Genomic_DNA"/>
</dbReference>
<dbReference type="Gene3D" id="3.20.20.40">
    <property type="entry name" value="1, 4-beta cellobiohydrolase"/>
    <property type="match status" value="1"/>
</dbReference>
<evidence type="ECO:0000256" key="9">
    <source>
        <dbReference type="PROSITE-ProRule" id="PRU10057"/>
    </source>
</evidence>
<accession>A0ABP4TFB2</accession>
<evidence type="ECO:0000256" key="7">
    <source>
        <dbReference type="ARBA" id="ARBA00023326"/>
    </source>
</evidence>
<gene>
    <name evidence="12" type="ORF">GCM10009808_00080</name>
</gene>
<protein>
    <recommendedName>
        <fullName evidence="10">Glucanase</fullName>
        <ecNumber evidence="10">3.2.1.-</ecNumber>
    </recommendedName>
</protein>
<keyword evidence="4" id="KW-1015">Disulfide bond</keyword>
<dbReference type="InterPro" id="IPR016288">
    <property type="entry name" value="Beta_cellobiohydrolase"/>
</dbReference>
<keyword evidence="11" id="KW-0812">Transmembrane</keyword>
<keyword evidence="11" id="KW-1133">Transmembrane helix</keyword>
<organism evidence="12 13">
    <name type="scientific">Microbacterium sediminicola</name>
    <dbReference type="NCBI Taxonomy" id="415210"/>
    <lineage>
        <taxon>Bacteria</taxon>
        <taxon>Bacillati</taxon>
        <taxon>Actinomycetota</taxon>
        <taxon>Actinomycetes</taxon>
        <taxon>Micrococcales</taxon>
        <taxon>Microbacteriaceae</taxon>
        <taxon>Microbacterium</taxon>
    </lineage>
</organism>
<keyword evidence="13" id="KW-1185">Reference proteome</keyword>
<dbReference type="PROSITE" id="PS00655">
    <property type="entry name" value="GLYCOSYL_HYDROL_F6_1"/>
    <property type="match status" value="1"/>
</dbReference>
<keyword evidence="11" id="KW-0472">Membrane</keyword>
<name>A0ABP4TFB2_9MICO</name>
<keyword evidence="6 10" id="KW-0326">Glycosidase</keyword>
<evidence type="ECO:0000256" key="3">
    <source>
        <dbReference type="ARBA" id="ARBA00023001"/>
    </source>
</evidence>
<evidence type="ECO:0000313" key="13">
    <source>
        <dbReference type="Proteomes" id="UP001501690"/>
    </source>
</evidence>
<keyword evidence="3 10" id="KW-0136">Cellulose degradation</keyword>
<dbReference type="SUPFAM" id="SSF51989">
    <property type="entry name" value="Glycosyl hydrolases family 6, cellulases"/>
    <property type="match status" value="1"/>
</dbReference>
<feature type="transmembrane region" description="Helical" evidence="11">
    <location>
        <begin position="14"/>
        <end position="33"/>
    </location>
</feature>
<comment type="caution">
    <text evidence="12">The sequence shown here is derived from an EMBL/GenBank/DDBJ whole genome shotgun (WGS) entry which is preliminary data.</text>
</comment>
<keyword evidence="1" id="KW-0732">Signal</keyword>
<keyword evidence="7 10" id="KW-0624">Polysaccharide degradation</keyword>